<evidence type="ECO:0000313" key="1">
    <source>
        <dbReference type="EMBL" id="MBX53554.1"/>
    </source>
</evidence>
<organism evidence="1">
    <name type="scientific">Rhizophora mucronata</name>
    <name type="common">Asiatic mangrove</name>
    <dbReference type="NCBI Taxonomy" id="61149"/>
    <lineage>
        <taxon>Eukaryota</taxon>
        <taxon>Viridiplantae</taxon>
        <taxon>Streptophyta</taxon>
        <taxon>Embryophyta</taxon>
        <taxon>Tracheophyta</taxon>
        <taxon>Spermatophyta</taxon>
        <taxon>Magnoliopsida</taxon>
        <taxon>eudicotyledons</taxon>
        <taxon>Gunneridae</taxon>
        <taxon>Pentapetalae</taxon>
        <taxon>rosids</taxon>
        <taxon>fabids</taxon>
        <taxon>Malpighiales</taxon>
        <taxon>Rhizophoraceae</taxon>
        <taxon>Rhizophora</taxon>
    </lineage>
</organism>
<sequence length="22" mass="2658">MFHYFSHKVSQSLIRLKSLKAH</sequence>
<dbReference type="EMBL" id="GGEC01073070">
    <property type="protein sequence ID" value="MBX53554.1"/>
    <property type="molecule type" value="Transcribed_RNA"/>
</dbReference>
<protein>
    <submittedName>
        <fullName evidence="1">Uncharacterized protein</fullName>
    </submittedName>
</protein>
<accession>A0A2P2PFN7</accession>
<proteinExistence type="predicted"/>
<name>A0A2P2PFN7_RHIMU</name>
<reference evidence="1" key="1">
    <citation type="submission" date="2018-02" db="EMBL/GenBank/DDBJ databases">
        <title>Rhizophora mucronata_Transcriptome.</title>
        <authorList>
            <person name="Meera S.P."/>
            <person name="Sreeshan A."/>
            <person name="Augustine A."/>
        </authorList>
    </citation>
    <scope>NUCLEOTIDE SEQUENCE</scope>
    <source>
        <tissue evidence="1">Leaf</tissue>
    </source>
</reference>
<dbReference type="AlphaFoldDB" id="A0A2P2PFN7"/>